<dbReference type="InterPro" id="IPR001060">
    <property type="entry name" value="FCH_dom"/>
</dbReference>
<dbReference type="PROSITE" id="PS51741">
    <property type="entry name" value="F_BAR"/>
    <property type="match status" value="1"/>
</dbReference>
<evidence type="ECO:0000313" key="3">
    <source>
        <dbReference type="Ensembl" id="ENSSPUP00000013186.1"/>
    </source>
</evidence>
<keyword evidence="1" id="KW-0175">Coiled coil</keyword>
<dbReference type="GeneTree" id="ENSGT00940000158881"/>
<protein>
    <recommendedName>
        <fullName evidence="2">F-BAR domain-containing protein</fullName>
    </recommendedName>
</protein>
<proteinExistence type="predicted"/>
<dbReference type="Proteomes" id="UP000694392">
    <property type="component" value="Unplaced"/>
</dbReference>
<reference evidence="3" key="1">
    <citation type="submission" date="2025-08" db="UniProtKB">
        <authorList>
            <consortium name="Ensembl"/>
        </authorList>
    </citation>
    <scope>IDENTIFICATION</scope>
</reference>
<organism evidence="3 4">
    <name type="scientific">Sphenodon punctatus</name>
    <name type="common">Tuatara</name>
    <name type="synonym">Hatteria punctata</name>
    <dbReference type="NCBI Taxonomy" id="8508"/>
    <lineage>
        <taxon>Eukaryota</taxon>
        <taxon>Metazoa</taxon>
        <taxon>Chordata</taxon>
        <taxon>Craniata</taxon>
        <taxon>Vertebrata</taxon>
        <taxon>Euteleostomi</taxon>
        <taxon>Lepidosauria</taxon>
        <taxon>Sphenodontia</taxon>
        <taxon>Sphenodontidae</taxon>
        <taxon>Sphenodon</taxon>
    </lineage>
</organism>
<evidence type="ECO:0000313" key="4">
    <source>
        <dbReference type="Proteomes" id="UP000694392"/>
    </source>
</evidence>
<dbReference type="Pfam" id="PF00611">
    <property type="entry name" value="FCH"/>
    <property type="match status" value="1"/>
</dbReference>
<sequence>MGCPMELACPEGHSALLRLQDSELRLLELMKKWMVQRSRSDREYGSLLHQMYCLAEKQEGAGGQARNDDSGSQISQCWWLLASQTETLSRILRRHADDLVAGPLHKLGLLIRNKQQLRRSYSEQWERLSQDFTRVPALSPTRGHQP</sequence>
<dbReference type="InterPro" id="IPR027267">
    <property type="entry name" value="AH/BAR_dom_sf"/>
</dbReference>
<accession>A0A8D0GSY8</accession>
<dbReference type="Gene3D" id="1.20.1270.60">
    <property type="entry name" value="Arfaptin homology (AH) domain/BAR domain"/>
    <property type="match status" value="1"/>
</dbReference>
<feature type="domain" description="F-BAR" evidence="2">
    <location>
        <begin position="1"/>
        <end position="146"/>
    </location>
</feature>
<name>A0A8D0GSY8_SPHPU</name>
<keyword evidence="4" id="KW-1185">Reference proteome</keyword>
<dbReference type="OMA" id="GCPMELA"/>
<dbReference type="SMART" id="SM00055">
    <property type="entry name" value="FCH"/>
    <property type="match status" value="1"/>
</dbReference>
<evidence type="ECO:0000256" key="1">
    <source>
        <dbReference type="PROSITE-ProRule" id="PRU01077"/>
    </source>
</evidence>
<evidence type="ECO:0000259" key="2">
    <source>
        <dbReference type="PROSITE" id="PS51741"/>
    </source>
</evidence>
<dbReference type="SUPFAM" id="SSF103657">
    <property type="entry name" value="BAR/IMD domain-like"/>
    <property type="match status" value="1"/>
</dbReference>
<dbReference type="Ensembl" id="ENSSPUT00000014061.1">
    <property type="protein sequence ID" value="ENSSPUP00000013186.1"/>
    <property type="gene ID" value="ENSSPUG00000010163.1"/>
</dbReference>
<reference evidence="3" key="2">
    <citation type="submission" date="2025-09" db="UniProtKB">
        <authorList>
            <consortium name="Ensembl"/>
        </authorList>
    </citation>
    <scope>IDENTIFICATION</scope>
</reference>
<dbReference type="InterPro" id="IPR031160">
    <property type="entry name" value="F_BAR_dom"/>
</dbReference>
<dbReference type="AlphaFoldDB" id="A0A8D0GSY8"/>